<sequence>ASCAPCGDWSSSGACARTAAADETGTINLRFEPSANAGYTLMGSPTVIADIATTGAHPQLAARLWDVAPDGQQTL</sequence>
<reference evidence="1" key="1">
    <citation type="submission" date="2020-02" db="EMBL/GenBank/DDBJ databases">
        <authorList>
            <person name="Meier V. D."/>
        </authorList>
    </citation>
    <scope>NUCLEOTIDE SEQUENCE</scope>
    <source>
        <strain evidence="1">AVDCRST_MAG85</strain>
    </source>
</reference>
<organism evidence="1">
    <name type="scientific">uncultured Solirubrobacteraceae bacterium</name>
    <dbReference type="NCBI Taxonomy" id="1162706"/>
    <lineage>
        <taxon>Bacteria</taxon>
        <taxon>Bacillati</taxon>
        <taxon>Actinomycetota</taxon>
        <taxon>Thermoleophilia</taxon>
        <taxon>Solirubrobacterales</taxon>
        <taxon>Solirubrobacteraceae</taxon>
        <taxon>environmental samples</taxon>
    </lineage>
</organism>
<dbReference type="EMBL" id="CADCVT010000096">
    <property type="protein sequence ID" value="CAA9484827.1"/>
    <property type="molecule type" value="Genomic_DNA"/>
</dbReference>
<proteinExistence type="predicted"/>
<feature type="non-terminal residue" evidence="1">
    <location>
        <position position="1"/>
    </location>
</feature>
<accession>A0A6J4S484</accession>
<feature type="non-terminal residue" evidence="1">
    <location>
        <position position="75"/>
    </location>
</feature>
<dbReference type="AlphaFoldDB" id="A0A6J4S484"/>
<gene>
    <name evidence="1" type="ORF">AVDCRST_MAG85-884</name>
</gene>
<protein>
    <submittedName>
        <fullName evidence="1">Uncharacterized protein</fullName>
    </submittedName>
</protein>
<name>A0A6J4S484_9ACTN</name>
<evidence type="ECO:0000313" key="1">
    <source>
        <dbReference type="EMBL" id="CAA9484827.1"/>
    </source>
</evidence>